<dbReference type="InterPro" id="IPR016181">
    <property type="entry name" value="Acyl_CoA_acyltransferase"/>
</dbReference>
<dbReference type="Pfam" id="PF13673">
    <property type="entry name" value="Acetyltransf_10"/>
    <property type="match status" value="1"/>
</dbReference>
<organism evidence="2 3">
    <name type="scientific">Dietzia timorensis</name>
    <dbReference type="NCBI Taxonomy" id="499555"/>
    <lineage>
        <taxon>Bacteria</taxon>
        <taxon>Bacillati</taxon>
        <taxon>Actinomycetota</taxon>
        <taxon>Actinomycetes</taxon>
        <taxon>Mycobacteriales</taxon>
        <taxon>Dietziaceae</taxon>
        <taxon>Dietzia</taxon>
    </lineage>
</organism>
<dbReference type="GO" id="GO:0016747">
    <property type="term" value="F:acyltransferase activity, transferring groups other than amino-acyl groups"/>
    <property type="evidence" value="ECO:0007669"/>
    <property type="project" value="InterPro"/>
</dbReference>
<dbReference type="SUPFAM" id="SSF55729">
    <property type="entry name" value="Acyl-CoA N-acyltransferases (Nat)"/>
    <property type="match status" value="1"/>
</dbReference>
<gene>
    <name evidence="2" type="ORF">K8V11_02335</name>
</gene>
<sequence>MASPTIHAAPLADLGALDVHDLYKLRVDVFVHEQDCPYAEIDEVDAAPTTLHYRALYDGGLAGTLRLFPSSAHGGVMHIGRVVTSPQFRGQGVAGRLIEKAIADAGDTPIEIGAQSYLEDWYGRFGFVRCGDEYLDERIPHIPMRREPLQH</sequence>
<dbReference type="Proteomes" id="UP000776650">
    <property type="component" value="Unassembled WGS sequence"/>
</dbReference>
<evidence type="ECO:0000313" key="3">
    <source>
        <dbReference type="Proteomes" id="UP000776650"/>
    </source>
</evidence>
<protein>
    <submittedName>
        <fullName evidence="2">GNAT family N-acetyltransferase</fullName>
        <ecNumber evidence="2">2.3.1.-</ecNumber>
    </submittedName>
</protein>
<dbReference type="AlphaFoldDB" id="A0A921F1Y6"/>
<dbReference type="EC" id="2.3.1.-" evidence="2"/>
<dbReference type="InterPro" id="IPR000182">
    <property type="entry name" value="GNAT_dom"/>
</dbReference>
<dbReference type="Gene3D" id="3.40.630.30">
    <property type="match status" value="1"/>
</dbReference>
<feature type="domain" description="N-acetyltransferase" evidence="1">
    <location>
        <begin position="9"/>
        <end position="149"/>
    </location>
</feature>
<evidence type="ECO:0000259" key="1">
    <source>
        <dbReference type="PROSITE" id="PS51186"/>
    </source>
</evidence>
<proteinExistence type="predicted"/>
<dbReference type="EMBL" id="DYXM01000050">
    <property type="protein sequence ID" value="HJE89835.1"/>
    <property type="molecule type" value="Genomic_DNA"/>
</dbReference>
<reference evidence="2" key="2">
    <citation type="submission" date="2021-09" db="EMBL/GenBank/DDBJ databases">
        <authorList>
            <person name="Gilroy R."/>
        </authorList>
    </citation>
    <scope>NUCLEOTIDE SEQUENCE</scope>
    <source>
        <strain evidence="2">ChiGjej1B1-18357</strain>
    </source>
</reference>
<dbReference type="CDD" id="cd04301">
    <property type="entry name" value="NAT_SF"/>
    <property type="match status" value="1"/>
</dbReference>
<accession>A0A921F1Y6</accession>
<keyword evidence="2" id="KW-0012">Acyltransferase</keyword>
<dbReference type="PROSITE" id="PS51186">
    <property type="entry name" value="GNAT"/>
    <property type="match status" value="1"/>
</dbReference>
<evidence type="ECO:0000313" key="2">
    <source>
        <dbReference type="EMBL" id="HJE89835.1"/>
    </source>
</evidence>
<keyword evidence="2" id="KW-0808">Transferase</keyword>
<reference evidence="2" key="1">
    <citation type="journal article" date="2021" name="PeerJ">
        <title>Extensive microbial diversity within the chicken gut microbiome revealed by metagenomics and culture.</title>
        <authorList>
            <person name="Gilroy R."/>
            <person name="Ravi A."/>
            <person name="Getino M."/>
            <person name="Pursley I."/>
            <person name="Horton D.L."/>
            <person name="Alikhan N.F."/>
            <person name="Baker D."/>
            <person name="Gharbi K."/>
            <person name="Hall N."/>
            <person name="Watson M."/>
            <person name="Adriaenssens E.M."/>
            <person name="Foster-Nyarko E."/>
            <person name="Jarju S."/>
            <person name="Secka A."/>
            <person name="Antonio M."/>
            <person name="Oren A."/>
            <person name="Chaudhuri R.R."/>
            <person name="La Ragione R."/>
            <person name="Hildebrand F."/>
            <person name="Pallen M.J."/>
        </authorList>
    </citation>
    <scope>NUCLEOTIDE SEQUENCE</scope>
    <source>
        <strain evidence="2">ChiGjej1B1-18357</strain>
    </source>
</reference>
<name>A0A921F1Y6_9ACTN</name>
<comment type="caution">
    <text evidence="2">The sequence shown here is derived from an EMBL/GenBank/DDBJ whole genome shotgun (WGS) entry which is preliminary data.</text>
</comment>
<dbReference type="RefSeq" id="WP_303910605.1">
    <property type="nucleotide sequence ID" value="NZ_DYXM01000050.1"/>
</dbReference>